<feature type="domain" description="Aminoacyl-transfer RNA synthetases class-II family profile" evidence="14">
    <location>
        <begin position="92"/>
        <end position="395"/>
    </location>
</feature>
<proteinExistence type="inferred from homology"/>
<protein>
    <recommendedName>
        <fullName evidence="3">threonine--tRNA ligase</fullName>
        <ecNumber evidence="3">6.1.1.3</ecNumber>
    </recommendedName>
    <alternativeName>
        <fullName evidence="11">Threonyl-tRNA synthetase</fullName>
    </alternativeName>
</protein>
<dbReference type="GO" id="GO:0005524">
    <property type="term" value="F:ATP binding"/>
    <property type="evidence" value="ECO:0007669"/>
    <property type="project" value="UniProtKB-KW"/>
</dbReference>
<name>A0A0F7SAH9_9BASI</name>
<evidence type="ECO:0000256" key="12">
    <source>
        <dbReference type="ARBA" id="ARBA00049515"/>
    </source>
</evidence>
<evidence type="ECO:0000313" key="17">
    <source>
        <dbReference type="Proteomes" id="UP000242770"/>
    </source>
</evidence>
<dbReference type="EMBL" id="LK056684">
    <property type="protein sequence ID" value="CDU25342.1"/>
    <property type="molecule type" value="Genomic_DNA"/>
</dbReference>
<dbReference type="SUPFAM" id="SSF55681">
    <property type="entry name" value="Class II aaRS and biotin synthetases"/>
    <property type="match status" value="1"/>
</dbReference>
<dbReference type="GO" id="GO:0006435">
    <property type="term" value="P:threonyl-tRNA aminoacylation"/>
    <property type="evidence" value="ECO:0007669"/>
    <property type="project" value="InterPro"/>
</dbReference>
<keyword evidence="4 15" id="KW-0436">Ligase</keyword>
<dbReference type="Pfam" id="PF00587">
    <property type="entry name" value="tRNA-synt_2b"/>
    <property type="match status" value="1"/>
</dbReference>
<evidence type="ECO:0000313" key="16">
    <source>
        <dbReference type="EMBL" id="CDW98469.1"/>
    </source>
</evidence>
<evidence type="ECO:0000256" key="2">
    <source>
        <dbReference type="ARBA" id="ARBA00008226"/>
    </source>
</evidence>
<evidence type="ECO:0000256" key="10">
    <source>
        <dbReference type="ARBA" id="ARBA00023146"/>
    </source>
</evidence>
<feature type="compositionally biased region" description="Low complexity" evidence="13">
    <location>
        <begin position="42"/>
        <end position="65"/>
    </location>
</feature>
<dbReference type="InterPro" id="IPR036621">
    <property type="entry name" value="Anticodon-bd_dom_sf"/>
</dbReference>
<dbReference type="PANTHER" id="PTHR11451:SF46">
    <property type="entry name" value="THREONINE--TRNA LIGASE"/>
    <property type="match status" value="1"/>
</dbReference>
<evidence type="ECO:0000256" key="1">
    <source>
        <dbReference type="ARBA" id="ARBA00004305"/>
    </source>
</evidence>
<evidence type="ECO:0000256" key="5">
    <source>
        <dbReference type="ARBA" id="ARBA00022741"/>
    </source>
</evidence>
<evidence type="ECO:0000256" key="6">
    <source>
        <dbReference type="ARBA" id="ARBA00022840"/>
    </source>
</evidence>
<feature type="region of interest" description="Disordered" evidence="13">
    <location>
        <begin position="42"/>
        <end position="69"/>
    </location>
</feature>
<dbReference type="InterPro" id="IPR006195">
    <property type="entry name" value="aa-tRNA-synth_II"/>
</dbReference>
<comment type="similarity">
    <text evidence="2">Belongs to the class-II aminoacyl-tRNA synthetase family.</text>
</comment>
<dbReference type="Gene3D" id="3.40.50.800">
    <property type="entry name" value="Anticodon-binding domain"/>
    <property type="match status" value="1"/>
</dbReference>
<evidence type="ECO:0000256" key="3">
    <source>
        <dbReference type="ARBA" id="ARBA00013163"/>
    </source>
</evidence>
<dbReference type="InterPro" id="IPR045864">
    <property type="entry name" value="aa-tRNA-synth_II/BPL/LPL"/>
</dbReference>
<keyword evidence="6" id="KW-0067">ATP-binding</keyword>
<dbReference type="STRING" id="49012.A0A0F7SAH9"/>
<evidence type="ECO:0000256" key="7">
    <source>
        <dbReference type="ARBA" id="ARBA00022917"/>
    </source>
</evidence>
<dbReference type="EC" id="6.1.1.3" evidence="3"/>
<evidence type="ECO:0000313" key="15">
    <source>
        <dbReference type="EMBL" id="CDU25342.1"/>
    </source>
</evidence>
<dbReference type="InterPro" id="IPR004154">
    <property type="entry name" value="Anticodon-bd"/>
</dbReference>
<dbReference type="Gene3D" id="3.30.930.10">
    <property type="entry name" value="Bira Bifunctional Protein, Domain 2"/>
    <property type="match status" value="1"/>
</dbReference>
<reference evidence="16" key="2">
    <citation type="submission" date="2014-06" db="EMBL/GenBank/DDBJ databases">
        <authorList>
            <person name="Berkman J.Paul."/>
        </authorList>
    </citation>
    <scope>NUCLEOTIDE SEQUENCE [LARGE SCALE GENOMIC DNA]</scope>
</reference>
<evidence type="ECO:0000256" key="8">
    <source>
        <dbReference type="ARBA" id="ARBA00022946"/>
    </source>
</evidence>
<dbReference type="Pfam" id="PF03129">
    <property type="entry name" value="HGTP_anticodon"/>
    <property type="match status" value="1"/>
</dbReference>
<keyword evidence="17" id="KW-1185">Reference proteome</keyword>
<dbReference type="PROSITE" id="PS50862">
    <property type="entry name" value="AA_TRNA_LIGASE_II"/>
    <property type="match status" value="1"/>
</dbReference>
<dbReference type="InterPro" id="IPR033728">
    <property type="entry name" value="ThrRS_core"/>
</dbReference>
<evidence type="ECO:0000259" key="14">
    <source>
        <dbReference type="PROSITE" id="PS50862"/>
    </source>
</evidence>
<accession>A0A0F7SAH9</accession>
<dbReference type="PANTHER" id="PTHR11451">
    <property type="entry name" value="THREONINE-TRNA LIGASE"/>
    <property type="match status" value="1"/>
</dbReference>
<reference evidence="15" key="1">
    <citation type="submission" date="2014-06" db="EMBL/GenBank/DDBJ databases">
        <authorList>
            <person name="Ju J."/>
            <person name="Zhang J."/>
        </authorList>
    </citation>
    <scope>NUCLEOTIDE SEQUENCE</scope>
    <source>
        <strain evidence="15">SscI8</strain>
    </source>
</reference>
<sequence length="542" mass="60735">MSRHSADMLVRTLLRSGIAPKRSASRIQQLAPATSMSWRASSTSCSASSSKGPAPSADSAASTSPNDHRAVGKAQTLFLTHDSSPGTPFILPHGMRLARKVERVVRDLYDVYGYDEVQSPQLYKTSLWKRSGHWDNYRNDMFAAEGYKEHLDRTQSSQSSIDGNRTACCSIDPSPSPGEDETFGLKPMNCPGHCLIFASQERSYRDLPIRYAEFSPLHRNEASGALTGLTRVRRFHQDDAHVFCRSDQVAGEIDSMLAMLTSAYDTFGFSSFELVLSTRPKDSYIGSLEEWDRAEAGLRQALDASGRKWELNEGDGAFYGPKIDIRLVDGQGRRHQTATIQLDFQLPRRFDLTYTDPAAKETNERSIPVMIHRAILGSVERFMAILIEQTAGWWPFWLSPRQAIIIPAQTNNAALTEYANKLAKYLSLGIHPDSPPSTASERHLQRFFVDVESNPQNEKLGKLVRKAQLARYNYILVVGEKEMQSNSVNVRKRDDKNAPARLQQLAQMEQSNVEGGQPKGGGQYTAQELRDLFCRLDSQHVW</sequence>
<keyword evidence="8" id="KW-0809">Transit peptide</keyword>
<dbReference type="Proteomes" id="UP000242770">
    <property type="component" value="Unassembled WGS sequence"/>
</dbReference>
<dbReference type="GO" id="GO:0004829">
    <property type="term" value="F:threonine-tRNA ligase activity"/>
    <property type="evidence" value="ECO:0007669"/>
    <property type="project" value="UniProtKB-EC"/>
</dbReference>
<dbReference type="NCBIfam" id="TIGR00418">
    <property type="entry name" value="thrS"/>
    <property type="match status" value="1"/>
</dbReference>
<evidence type="ECO:0000256" key="9">
    <source>
        <dbReference type="ARBA" id="ARBA00023128"/>
    </source>
</evidence>
<dbReference type="PRINTS" id="PR01047">
    <property type="entry name" value="TRNASYNTHTHR"/>
</dbReference>
<keyword evidence="10" id="KW-0030">Aminoacyl-tRNA synthetase</keyword>
<dbReference type="CDD" id="cd00771">
    <property type="entry name" value="ThrRS_core"/>
    <property type="match status" value="1"/>
</dbReference>
<keyword evidence="9" id="KW-0496">Mitochondrion</keyword>
<gene>
    <name evidence="16" type="primary">SSCI55990.1</name>
    <name evidence="15" type="ORF">SPSC_05176</name>
</gene>
<dbReference type="InterPro" id="IPR002320">
    <property type="entry name" value="Thr-tRNA-ligase_IIa"/>
</dbReference>
<evidence type="ECO:0000256" key="11">
    <source>
        <dbReference type="ARBA" id="ARBA00031900"/>
    </source>
</evidence>
<dbReference type="OrthoDB" id="5423599at2759"/>
<evidence type="ECO:0000256" key="4">
    <source>
        <dbReference type="ARBA" id="ARBA00022598"/>
    </source>
</evidence>
<dbReference type="AlphaFoldDB" id="A0A0F7SAH9"/>
<dbReference type="FunFam" id="3.30.930.10:FF:000039">
    <property type="entry name" value="Threonyl-tRNA synthetase, mitochondrial"/>
    <property type="match status" value="1"/>
</dbReference>
<dbReference type="SUPFAM" id="SSF52954">
    <property type="entry name" value="Class II aaRS ABD-related"/>
    <property type="match status" value="1"/>
</dbReference>
<dbReference type="InterPro" id="IPR002314">
    <property type="entry name" value="aa-tRNA-synt_IIb"/>
</dbReference>
<comment type="subcellular location">
    <subcellularLocation>
        <location evidence="1">Mitochondrion matrix</location>
    </subcellularLocation>
</comment>
<organism evidence="16 17">
    <name type="scientific">Sporisorium scitamineum</name>
    <dbReference type="NCBI Taxonomy" id="49012"/>
    <lineage>
        <taxon>Eukaryota</taxon>
        <taxon>Fungi</taxon>
        <taxon>Dikarya</taxon>
        <taxon>Basidiomycota</taxon>
        <taxon>Ustilaginomycotina</taxon>
        <taxon>Ustilaginomycetes</taxon>
        <taxon>Ustilaginales</taxon>
        <taxon>Ustilaginaceae</taxon>
        <taxon>Sporisorium</taxon>
    </lineage>
</organism>
<dbReference type="GO" id="GO:0005759">
    <property type="term" value="C:mitochondrial matrix"/>
    <property type="evidence" value="ECO:0007669"/>
    <property type="project" value="UniProtKB-SubCell"/>
</dbReference>
<reference evidence="17" key="3">
    <citation type="submission" date="2014-06" db="EMBL/GenBank/DDBJ databases">
        <authorList>
            <person name="Berkman P.J."/>
        </authorList>
    </citation>
    <scope>NUCLEOTIDE SEQUENCE [LARGE SCALE GENOMIC DNA]</scope>
</reference>
<keyword evidence="7" id="KW-0648">Protein biosynthesis</keyword>
<dbReference type="EMBL" id="CCFA01003340">
    <property type="protein sequence ID" value="CDW98469.1"/>
    <property type="molecule type" value="Genomic_DNA"/>
</dbReference>
<keyword evidence="5" id="KW-0547">Nucleotide-binding</keyword>
<evidence type="ECO:0000256" key="13">
    <source>
        <dbReference type="SAM" id="MobiDB-lite"/>
    </source>
</evidence>
<comment type="catalytic activity">
    <reaction evidence="12">
        <text>tRNA(Thr) + L-threonine + ATP = L-threonyl-tRNA(Thr) + AMP + diphosphate + H(+)</text>
        <dbReference type="Rhea" id="RHEA:24624"/>
        <dbReference type="Rhea" id="RHEA-COMP:9670"/>
        <dbReference type="Rhea" id="RHEA-COMP:9704"/>
        <dbReference type="ChEBI" id="CHEBI:15378"/>
        <dbReference type="ChEBI" id="CHEBI:30616"/>
        <dbReference type="ChEBI" id="CHEBI:33019"/>
        <dbReference type="ChEBI" id="CHEBI:57926"/>
        <dbReference type="ChEBI" id="CHEBI:78442"/>
        <dbReference type="ChEBI" id="CHEBI:78534"/>
        <dbReference type="ChEBI" id="CHEBI:456215"/>
        <dbReference type="EC" id="6.1.1.3"/>
    </reaction>
</comment>